<accession>A0A0H2RUY9</accession>
<dbReference type="OrthoDB" id="2269034at2759"/>
<evidence type="ECO:0000313" key="1">
    <source>
        <dbReference type="EMBL" id="KLO15855.1"/>
    </source>
</evidence>
<reference evidence="1 2" key="1">
    <citation type="submission" date="2015-04" db="EMBL/GenBank/DDBJ databases">
        <title>Complete genome sequence of Schizopora paradoxa KUC8140, a cosmopolitan wood degrader in East Asia.</title>
        <authorList>
            <consortium name="DOE Joint Genome Institute"/>
            <person name="Min B."/>
            <person name="Park H."/>
            <person name="Jang Y."/>
            <person name="Kim J.-J."/>
            <person name="Kim K.H."/>
            <person name="Pangilinan J."/>
            <person name="Lipzen A."/>
            <person name="Riley R."/>
            <person name="Grigoriev I.V."/>
            <person name="Spatafora J.W."/>
            <person name="Choi I.-G."/>
        </authorList>
    </citation>
    <scope>NUCLEOTIDE SEQUENCE [LARGE SCALE GENOMIC DNA]</scope>
    <source>
        <strain evidence="1 2">KUC8140</strain>
    </source>
</reference>
<organism evidence="1 2">
    <name type="scientific">Schizopora paradoxa</name>
    <dbReference type="NCBI Taxonomy" id="27342"/>
    <lineage>
        <taxon>Eukaryota</taxon>
        <taxon>Fungi</taxon>
        <taxon>Dikarya</taxon>
        <taxon>Basidiomycota</taxon>
        <taxon>Agaricomycotina</taxon>
        <taxon>Agaricomycetes</taxon>
        <taxon>Hymenochaetales</taxon>
        <taxon>Schizoporaceae</taxon>
        <taxon>Schizopora</taxon>
    </lineage>
</organism>
<sequence length="490" mass="55377">MSSGDTNILQVPPELLAIVFHHALQNLPVQERSLQALTCSHVCRSFRIAALDSPMLWTSLPVRGREGKGHVKLAFIEACIERSGDLPLDAILQFYYHREITSTSNFDLAIGVHARVPMDIWVDTIFETTILHCARWRSCSWHFDFLVEGRRSEKYRPFSEVLEGFGRISAPLLEDLSIGAVPGMTLGVLPVLLRTHFSWTIPNIRAFTIENTLSVPSSAYRDQLRSVTANFHNIGLTHQISGLRSRLKILKLLSTVRLSFVDCCFEKASFVLFVEMPTVKNLEIALLGCVQTCPRTNLLWHEFRTFCFPNLAELHISLDIEDRDNLVLWNGHNIALYSILAPTLAQDHGYRYPSLDTLVVTIQSRTKSLTSQNKQAPLPTLILPCCCVPSLKRLHIRSTQHWMLLDGVGEFDQSQPPYFERGGQVVAINLKTVTFDVPHVVAVMPWVKRLASKMQDTDCWTGFSELTIIESGKQVVIPRDEVECWCDGTL</sequence>
<gene>
    <name evidence="1" type="ORF">SCHPADRAFT_901964</name>
</gene>
<proteinExistence type="predicted"/>
<dbReference type="Gene3D" id="1.20.1280.50">
    <property type="match status" value="1"/>
</dbReference>
<dbReference type="InParanoid" id="A0A0H2RUY9"/>
<keyword evidence="2" id="KW-1185">Reference proteome</keyword>
<dbReference type="AlphaFoldDB" id="A0A0H2RUY9"/>
<dbReference type="EMBL" id="KQ085923">
    <property type="protein sequence ID" value="KLO15855.1"/>
    <property type="molecule type" value="Genomic_DNA"/>
</dbReference>
<evidence type="ECO:0000313" key="2">
    <source>
        <dbReference type="Proteomes" id="UP000053477"/>
    </source>
</evidence>
<dbReference type="Proteomes" id="UP000053477">
    <property type="component" value="Unassembled WGS sequence"/>
</dbReference>
<name>A0A0H2RUY9_9AGAM</name>
<protein>
    <submittedName>
        <fullName evidence="1">Uncharacterized protein</fullName>
    </submittedName>
</protein>